<feature type="compositionally biased region" description="Low complexity" evidence="1">
    <location>
        <begin position="109"/>
        <end position="122"/>
    </location>
</feature>
<dbReference type="Proteomes" id="UP000054821">
    <property type="component" value="Unassembled WGS sequence"/>
</dbReference>
<evidence type="ECO:0000313" key="3">
    <source>
        <dbReference type="Proteomes" id="UP000054821"/>
    </source>
</evidence>
<feature type="compositionally biased region" description="Basic residues" evidence="1">
    <location>
        <begin position="46"/>
        <end position="57"/>
    </location>
</feature>
<accession>A0A2P4ZHX5</accession>
<feature type="region of interest" description="Disordered" evidence="1">
    <location>
        <begin position="38"/>
        <end position="57"/>
    </location>
</feature>
<dbReference type="STRING" id="398673.A0A2P4ZHX5"/>
<reference evidence="2 3" key="1">
    <citation type="journal article" date="2016" name="Genome Announc.">
        <title>Draft Whole-Genome Sequence of Trichoderma gamsii T6085, a Promising Biocontrol Agent of Fusarium Head Blight on Wheat.</title>
        <authorList>
            <person name="Baroncelli R."/>
            <person name="Zapparata A."/>
            <person name="Piaggeschi G."/>
            <person name="Sarrocco S."/>
            <person name="Vannacci G."/>
        </authorList>
    </citation>
    <scope>NUCLEOTIDE SEQUENCE [LARGE SCALE GENOMIC DNA]</scope>
    <source>
        <strain evidence="2 3">T6085</strain>
    </source>
</reference>
<feature type="region of interest" description="Disordered" evidence="1">
    <location>
        <begin position="592"/>
        <end position="613"/>
    </location>
</feature>
<sequence>MTFPRDMDRMELENSRLSPSPELEDLFNQFFDWQAYSGDANPSSPHPHHHHHHRKQSLSRIITDIPSFIENFPLDPNRPYFDMPPSYSSDDGLTSEYSPGQTPPELVQGGSSSPSDHSGSPPFLEPLDDGHYHQEASLREIQAQDDEWTYPQTDPSKGMVQGYPHHIQVLDDRHRRPVDPSAKLKRRRSGNDLEKRQRQLADPGQTADVRKSGACLPCRMSKTRESVPRPFSHGLHARHTIHVLARNGQDPRYVAHGTTQICAQLNKPPDVWSTNPEEEEQLCSGPRFYTGKPREISVFFTPDPSFPALRATVQAYRSQGGSEENGSLSKADFPRDCVPSHELLQRWVEDQIQTEQRSDFQYAAQSFVLAYSEQGWGLPKHDLVRKVHRMNCFFRILKARSFWCLDPTNKLTTLPLSVQAQLRNIARRAIYSLEHDILKEMDDTIAQQGVPQPQERIAIWASMWQLILMYRDLLQGFKAHIGRLATNKSESSQSIAMKGQVYKRLAESFYPLLVVYYHYQFRTKKSLEMSLDWLKSPQYPAAACHSRAIHEAAQYLLDSRKEHYQKLQSSKSEIDQLLCVLVVNHELKKMNARKRAPKAKTSKHADDDCEDDN</sequence>
<evidence type="ECO:0000256" key="1">
    <source>
        <dbReference type="SAM" id="MobiDB-lite"/>
    </source>
</evidence>
<proteinExistence type="predicted"/>
<feature type="compositionally biased region" description="Basic and acidic residues" evidence="1">
    <location>
        <begin position="168"/>
        <end position="178"/>
    </location>
</feature>
<feature type="region of interest" description="Disordered" evidence="1">
    <location>
        <begin position="1"/>
        <end position="21"/>
    </location>
</feature>
<feature type="compositionally biased region" description="Basic residues" evidence="1">
    <location>
        <begin position="592"/>
        <end position="602"/>
    </location>
</feature>
<feature type="compositionally biased region" description="Polar residues" evidence="1">
    <location>
        <begin position="86"/>
        <end position="100"/>
    </location>
</feature>
<dbReference type="RefSeq" id="XP_024405201.1">
    <property type="nucleotide sequence ID" value="XM_024550035.1"/>
</dbReference>
<organism evidence="2 3">
    <name type="scientific">Trichoderma gamsii</name>
    <dbReference type="NCBI Taxonomy" id="398673"/>
    <lineage>
        <taxon>Eukaryota</taxon>
        <taxon>Fungi</taxon>
        <taxon>Dikarya</taxon>
        <taxon>Ascomycota</taxon>
        <taxon>Pezizomycotina</taxon>
        <taxon>Sordariomycetes</taxon>
        <taxon>Hypocreomycetidae</taxon>
        <taxon>Hypocreales</taxon>
        <taxon>Hypocreaceae</taxon>
        <taxon>Trichoderma</taxon>
    </lineage>
</organism>
<name>A0A2P4ZHX5_9HYPO</name>
<gene>
    <name evidence="2" type="ORF">TGAM01_v207210</name>
</gene>
<feature type="compositionally biased region" description="Basic and acidic residues" evidence="1">
    <location>
        <begin position="1"/>
        <end position="14"/>
    </location>
</feature>
<comment type="caution">
    <text evidence="2">The sequence shown here is derived from an EMBL/GenBank/DDBJ whole genome shotgun (WGS) entry which is preliminary data.</text>
</comment>
<dbReference type="GeneID" id="29983806"/>
<feature type="region of interest" description="Disordered" evidence="1">
    <location>
        <begin position="79"/>
        <end position="129"/>
    </location>
</feature>
<dbReference type="EMBL" id="JPDN02000026">
    <property type="protein sequence ID" value="PON23882.1"/>
    <property type="molecule type" value="Genomic_DNA"/>
</dbReference>
<protein>
    <submittedName>
        <fullName evidence="2">Uncharacterized protein</fullName>
    </submittedName>
</protein>
<evidence type="ECO:0000313" key="2">
    <source>
        <dbReference type="EMBL" id="PON23882.1"/>
    </source>
</evidence>
<feature type="compositionally biased region" description="Basic and acidic residues" evidence="1">
    <location>
        <begin position="189"/>
        <end position="199"/>
    </location>
</feature>
<keyword evidence="3" id="KW-1185">Reference proteome</keyword>
<feature type="region of interest" description="Disordered" evidence="1">
    <location>
        <begin position="168"/>
        <end position="210"/>
    </location>
</feature>
<dbReference type="AlphaFoldDB" id="A0A2P4ZHX5"/>